<feature type="compositionally biased region" description="Polar residues" evidence="1">
    <location>
        <begin position="293"/>
        <end position="311"/>
    </location>
</feature>
<dbReference type="Proteomes" id="UP001164746">
    <property type="component" value="Chromosome 2"/>
</dbReference>
<gene>
    <name evidence="3" type="ORF">MAR_028239</name>
</gene>
<dbReference type="PANTHER" id="PTHR14206">
    <property type="entry name" value="BRAIN-SPECIFIC ANGIOGENESIS INHIBITOR 1-ASSOCIATED PROTEIN 2"/>
    <property type="match status" value="1"/>
</dbReference>
<accession>A0ABY7DD20</accession>
<dbReference type="Pfam" id="PF08397">
    <property type="entry name" value="IMD"/>
    <property type="match status" value="1"/>
</dbReference>
<feature type="compositionally biased region" description="Low complexity" evidence="1">
    <location>
        <begin position="437"/>
        <end position="463"/>
    </location>
</feature>
<evidence type="ECO:0000313" key="4">
    <source>
        <dbReference type="Proteomes" id="UP001164746"/>
    </source>
</evidence>
<feature type="domain" description="IMD" evidence="2">
    <location>
        <begin position="19"/>
        <end position="80"/>
    </location>
</feature>
<dbReference type="Gene3D" id="1.20.1270.60">
    <property type="entry name" value="Arfaptin homology (AH) domain/BAR domain"/>
    <property type="match status" value="1"/>
</dbReference>
<evidence type="ECO:0000313" key="3">
    <source>
        <dbReference type="EMBL" id="WAQ95549.1"/>
    </source>
</evidence>
<name>A0ABY7DD20_MYAAR</name>
<dbReference type="SUPFAM" id="SSF50044">
    <property type="entry name" value="SH3-domain"/>
    <property type="match status" value="1"/>
</dbReference>
<reference evidence="3" key="1">
    <citation type="submission" date="2022-11" db="EMBL/GenBank/DDBJ databases">
        <title>Centuries of genome instability and evolution in soft-shell clam transmissible cancer (bioRxiv).</title>
        <authorList>
            <person name="Hart S.F.M."/>
            <person name="Yonemitsu M.A."/>
            <person name="Giersch R.M."/>
            <person name="Beal B.F."/>
            <person name="Arriagada G."/>
            <person name="Davis B.W."/>
            <person name="Ostrander E.A."/>
            <person name="Goff S.P."/>
            <person name="Metzger M.J."/>
        </authorList>
    </citation>
    <scope>NUCLEOTIDE SEQUENCE</scope>
    <source>
        <strain evidence="3">MELC-2E11</strain>
        <tissue evidence="3">Siphon/mantle</tissue>
    </source>
</reference>
<feature type="compositionally biased region" description="Pro residues" evidence="1">
    <location>
        <begin position="351"/>
        <end position="379"/>
    </location>
</feature>
<feature type="region of interest" description="Disordered" evidence="1">
    <location>
        <begin position="278"/>
        <end position="503"/>
    </location>
</feature>
<organism evidence="3 4">
    <name type="scientific">Mya arenaria</name>
    <name type="common">Soft-shell clam</name>
    <dbReference type="NCBI Taxonomy" id="6604"/>
    <lineage>
        <taxon>Eukaryota</taxon>
        <taxon>Metazoa</taxon>
        <taxon>Spiralia</taxon>
        <taxon>Lophotrochozoa</taxon>
        <taxon>Mollusca</taxon>
        <taxon>Bivalvia</taxon>
        <taxon>Autobranchia</taxon>
        <taxon>Heteroconchia</taxon>
        <taxon>Euheterodonta</taxon>
        <taxon>Imparidentia</taxon>
        <taxon>Neoheterodontei</taxon>
        <taxon>Myida</taxon>
        <taxon>Myoidea</taxon>
        <taxon>Myidae</taxon>
        <taxon>Mya</taxon>
    </lineage>
</organism>
<dbReference type="SUPFAM" id="SSF103657">
    <property type="entry name" value="BAR/IMD domain-like"/>
    <property type="match status" value="1"/>
</dbReference>
<dbReference type="InterPro" id="IPR013606">
    <property type="entry name" value="I-BAR_dom"/>
</dbReference>
<keyword evidence="4" id="KW-1185">Reference proteome</keyword>
<evidence type="ECO:0000256" key="1">
    <source>
        <dbReference type="SAM" id="MobiDB-lite"/>
    </source>
</evidence>
<feature type="compositionally biased region" description="Polar residues" evidence="1">
    <location>
        <begin position="380"/>
        <end position="392"/>
    </location>
</feature>
<feature type="region of interest" description="Disordered" evidence="1">
    <location>
        <begin position="233"/>
        <end position="263"/>
    </location>
</feature>
<dbReference type="InterPro" id="IPR027681">
    <property type="entry name" value="IRSp53/IRTKS/Pinkbar"/>
</dbReference>
<evidence type="ECO:0000259" key="2">
    <source>
        <dbReference type="Pfam" id="PF08397"/>
    </source>
</evidence>
<sequence>MNSGTDEIHKLTEAIYKILLTGKAYYKSLQVASSAANAYNEALGRVGSAAKICRGGTEEIGEAILQIAEAQKELQARLEDSYMRSLGKCQDKLDQFRIQGLKSHEGFEPMNGGPGFQGNGFLHRDTQSLGNGFMRSQSSQDLYSQYGHFDGSQTLPPRTAGPVPPGDMRVQAVFSFTAGVDNQMSFTDGDIITLMGEKSEGWQYGHNNSTQRPSHRAMSVGERLDSRSLSDYPREYEHDIPGNIRRPKSLYEGSPHTSPAPVYIKKDKLHGLYSERDISPDSVYTSYGRPIQDRSQSTTPVHSRHFSSSQVPIPPPQFHGPPSMSTPAAPVQPFHTRSYTLPTHTSSIPRMTPPSNPAPLPGNNAVPPPPPPPPPPPIPGQSNNTNTKTTPAHTARSIMASPMHKPTSAPQPPVPPPFNPPPGMKHPNAPTSMSHLSQQRSPSSRTSTSGIPGHASPSRQQVSQPPPAPPGEIEETVNYRNNPMFATVALRQTKTNDRSAPKI</sequence>
<dbReference type="PANTHER" id="PTHR14206:SF7">
    <property type="entry name" value="INSULIN RECEPTOR SUBSTRATE 53 KDA, ISOFORM A"/>
    <property type="match status" value="1"/>
</dbReference>
<dbReference type="InterPro" id="IPR036028">
    <property type="entry name" value="SH3-like_dom_sf"/>
</dbReference>
<dbReference type="InterPro" id="IPR027267">
    <property type="entry name" value="AH/BAR_dom_sf"/>
</dbReference>
<feature type="compositionally biased region" description="Basic and acidic residues" evidence="1">
    <location>
        <begin position="494"/>
        <end position="503"/>
    </location>
</feature>
<proteinExistence type="predicted"/>
<protein>
    <recommendedName>
        <fullName evidence="2">IMD domain-containing protein</fullName>
    </recommendedName>
</protein>
<feature type="compositionally biased region" description="Pro residues" evidence="1">
    <location>
        <begin position="409"/>
        <end position="424"/>
    </location>
</feature>
<feature type="compositionally biased region" description="Polar residues" evidence="1">
    <location>
        <begin position="335"/>
        <end position="349"/>
    </location>
</feature>
<dbReference type="Gene3D" id="2.30.30.40">
    <property type="entry name" value="SH3 Domains"/>
    <property type="match status" value="1"/>
</dbReference>
<dbReference type="EMBL" id="CP111013">
    <property type="protein sequence ID" value="WAQ95549.1"/>
    <property type="molecule type" value="Genomic_DNA"/>
</dbReference>